<evidence type="ECO:0008006" key="5">
    <source>
        <dbReference type="Google" id="ProtNLM"/>
    </source>
</evidence>
<name>A0A918URP0_9ACTN</name>
<dbReference type="SUPFAM" id="SSF51419">
    <property type="entry name" value="PLP-binding barrel"/>
    <property type="match status" value="1"/>
</dbReference>
<dbReference type="GO" id="GO:0009089">
    <property type="term" value="P:lysine biosynthetic process via diaminopimelate"/>
    <property type="evidence" value="ECO:0007669"/>
    <property type="project" value="TreeGrafter"/>
</dbReference>
<dbReference type="Gene3D" id="2.40.37.10">
    <property type="entry name" value="Lyase, Ornithine Decarboxylase, Chain A, domain 1"/>
    <property type="match status" value="1"/>
</dbReference>
<dbReference type="SUPFAM" id="SSF50621">
    <property type="entry name" value="Alanine racemase C-terminal domain-like"/>
    <property type="match status" value="1"/>
</dbReference>
<dbReference type="InterPro" id="IPR029066">
    <property type="entry name" value="PLP-binding_barrel"/>
</dbReference>
<organism evidence="3 4">
    <name type="scientific">Streptomyces inusitatus</name>
    <dbReference type="NCBI Taxonomy" id="68221"/>
    <lineage>
        <taxon>Bacteria</taxon>
        <taxon>Bacillati</taxon>
        <taxon>Actinomycetota</taxon>
        <taxon>Actinomycetes</taxon>
        <taxon>Kitasatosporales</taxon>
        <taxon>Streptomycetaceae</taxon>
        <taxon>Streptomyces</taxon>
    </lineage>
</organism>
<dbReference type="AlphaFoldDB" id="A0A918URP0"/>
<evidence type="ECO:0000313" key="4">
    <source>
        <dbReference type="Proteomes" id="UP000630936"/>
    </source>
</evidence>
<dbReference type="PANTHER" id="PTHR43727:SF2">
    <property type="entry name" value="GROUP IV DECARBOXYLASE"/>
    <property type="match status" value="1"/>
</dbReference>
<proteinExistence type="predicted"/>
<evidence type="ECO:0000256" key="2">
    <source>
        <dbReference type="ARBA" id="ARBA00022898"/>
    </source>
</evidence>
<dbReference type="Gene3D" id="3.20.20.10">
    <property type="entry name" value="Alanine racemase"/>
    <property type="match status" value="1"/>
</dbReference>
<dbReference type="PANTHER" id="PTHR43727">
    <property type="entry name" value="DIAMINOPIMELATE DECARBOXYLASE"/>
    <property type="match status" value="1"/>
</dbReference>
<reference evidence="3" key="2">
    <citation type="submission" date="2020-09" db="EMBL/GenBank/DDBJ databases">
        <authorList>
            <person name="Sun Q."/>
            <person name="Ohkuma M."/>
        </authorList>
    </citation>
    <scope>NUCLEOTIDE SEQUENCE</scope>
    <source>
        <strain evidence="3">JCM 4988</strain>
    </source>
</reference>
<reference evidence="3" key="1">
    <citation type="journal article" date="2014" name="Int. J. Syst. Evol. Microbiol.">
        <title>Complete genome sequence of Corynebacterium casei LMG S-19264T (=DSM 44701T), isolated from a smear-ripened cheese.</title>
        <authorList>
            <consortium name="US DOE Joint Genome Institute (JGI-PGF)"/>
            <person name="Walter F."/>
            <person name="Albersmeier A."/>
            <person name="Kalinowski J."/>
            <person name="Ruckert C."/>
        </authorList>
    </citation>
    <scope>NUCLEOTIDE SEQUENCE</scope>
    <source>
        <strain evidence="3">JCM 4988</strain>
    </source>
</reference>
<dbReference type="InterPro" id="IPR009006">
    <property type="entry name" value="Ala_racemase/Decarboxylase_C"/>
</dbReference>
<evidence type="ECO:0000256" key="1">
    <source>
        <dbReference type="ARBA" id="ARBA00001933"/>
    </source>
</evidence>
<dbReference type="GO" id="GO:0008836">
    <property type="term" value="F:diaminopimelate decarboxylase activity"/>
    <property type="evidence" value="ECO:0007669"/>
    <property type="project" value="TreeGrafter"/>
</dbReference>
<evidence type="ECO:0000313" key="3">
    <source>
        <dbReference type="EMBL" id="GGZ28717.1"/>
    </source>
</evidence>
<sequence>MDVDLSHIASRAGTPVFIYSEARMRKNIGRVKDAAAAAGLAGRVELYIPFFPNSNPHFMAPLKDMEDVGVLVQLPSEYRLLREHGFSKFIVSPGHVSDEEIGFWDSTGHPTFLASLDEVAYSLRTEAPTISVRIDSLDSGKPGIKYGELGRLAALLKEYERDLTGLEVYCGSGNTLDEMVGIVEQVMSIYREYFPTARSINFAGGHGFDYDAWDETEKHFDWHSYFRALAEAARRQSIPEDVTFLFEPARDVLADAGALLLSVERSVISTPVSNILVTNGCRMLMPSAQLRDRNHNVAFLDAGMKEVTTGSTTTAAVRGRTILRNDYILPGEVEVPDSIDASSFMVILDVGAYCATQHMEFLNVPPAAEVLVTPDGSAHLITKAGDDLDKWRNVLADKRALVA</sequence>
<protein>
    <recommendedName>
        <fullName evidence="5">Diaminopimelate decarboxylase</fullName>
    </recommendedName>
</protein>
<dbReference type="Proteomes" id="UP000630936">
    <property type="component" value="Unassembled WGS sequence"/>
</dbReference>
<dbReference type="EMBL" id="BMWG01000004">
    <property type="protein sequence ID" value="GGZ28717.1"/>
    <property type="molecule type" value="Genomic_DNA"/>
</dbReference>
<gene>
    <name evidence="3" type="ORF">GCM10010387_22750</name>
</gene>
<keyword evidence="4" id="KW-1185">Reference proteome</keyword>
<comment type="cofactor">
    <cofactor evidence="1">
        <name>pyridoxal 5'-phosphate</name>
        <dbReference type="ChEBI" id="CHEBI:597326"/>
    </cofactor>
</comment>
<accession>A0A918URP0</accession>
<comment type="caution">
    <text evidence="3">The sequence shown here is derived from an EMBL/GenBank/DDBJ whole genome shotgun (WGS) entry which is preliminary data.</text>
</comment>
<keyword evidence="2" id="KW-0663">Pyridoxal phosphate</keyword>